<keyword evidence="4" id="KW-0378">Hydrolase</keyword>
<keyword evidence="5" id="KW-1185">Reference proteome</keyword>
<evidence type="ECO:0000259" key="3">
    <source>
        <dbReference type="Pfam" id="PF13930"/>
    </source>
</evidence>
<feature type="coiled-coil region" evidence="1">
    <location>
        <begin position="60"/>
        <end position="158"/>
    </location>
</feature>
<evidence type="ECO:0000256" key="1">
    <source>
        <dbReference type="SAM" id="Coils"/>
    </source>
</evidence>
<accession>A0ABW4QHH6</accession>
<dbReference type="InterPro" id="IPR044927">
    <property type="entry name" value="Endonuclea_NS_2"/>
</dbReference>
<evidence type="ECO:0000256" key="2">
    <source>
        <dbReference type="SAM" id="MobiDB-lite"/>
    </source>
</evidence>
<keyword evidence="4" id="KW-0540">Nuclease</keyword>
<dbReference type="Pfam" id="PF13930">
    <property type="entry name" value="Endonuclea_NS_2"/>
    <property type="match status" value="1"/>
</dbReference>
<feature type="compositionally biased region" description="Low complexity" evidence="2">
    <location>
        <begin position="338"/>
        <end position="355"/>
    </location>
</feature>
<comment type="caution">
    <text evidence="4">The sequence shown here is derived from an EMBL/GenBank/DDBJ whole genome shotgun (WGS) entry which is preliminary data.</text>
</comment>
<evidence type="ECO:0000313" key="4">
    <source>
        <dbReference type="EMBL" id="MFD1863037.1"/>
    </source>
</evidence>
<keyword evidence="4" id="KW-0255">Endonuclease</keyword>
<dbReference type="RefSeq" id="WP_204891937.1">
    <property type="nucleotide sequence ID" value="NZ_JBHUFW010000005.1"/>
</dbReference>
<organism evidence="4 5">
    <name type="scientific">Planococcus chinensis</name>
    <dbReference type="NCBI Taxonomy" id="272917"/>
    <lineage>
        <taxon>Bacteria</taxon>
        <taxon>Bacillati</taxon>
        <taxon>Bacillota</taxon>
        <taxon>Bacilli</taxon>
        <taxon>Bacillales</taxon>
        <taxon>Caryophanaceae</taxon>
        <taxon>Planococcus</taxon>
    </lineage>
</organism>
<keyword evidence="1" id="KW-0175">Coiled coil</keyword>
<sequence>MNVLFIILLLLALLAFAASIVMLLVSALFKKGLTVKQAGLAAGVSFAVIIGSTIGVGSTADEVQTAADVESEQMEAQKEKAEEQRLAQEEAEKQAALEKEKEEARLALEKEAAEKAAAEKLANEKAAAEKAKAEALAKEKAAQELAEKEKAAAQQKNELFAGYSLIEVDGGDLSGTRKANIVVDIGFGDREYWAFTNEHGQLVRVVAEEIIVQDDNSEPVTSEGRYYADEAKVPGVESDILDEGHVIADSLGGVSNAYNITPQESTLNRHGDQAYMEDVIRDAGGATDFEAIITYPDTDTQVPSHYQYTYTVMGNEVVDTFDNVNPDEVNASLGLTGSEPASLPAESAPAEAAPANTGGDVSSVDTNGNGQVTIKEAKDAGFPMPITSDHWLYQYMDDRDGDGMVGE</sequence>
<gene>
    <name evidence="4" type="ORF">ACFSDB_08840</name>
</gene>
<dbReference type="GO" id="GO:0004519">
    <property type="term" value="F:endonuclease activity"/>
    <property type="evidence" value="ECO:0007669"/>
    <property type="project" value="UniProtKB-KW"/>
</dbReference>
<dbReference type="Gene3D" id="3.40.570.10">
    <property type="entry name" value="Extracellular Endonuclease, subunit A"/>
    <property type="match status" value="1"/>
</dbReference>
<feature type="domain" description="Type VII secretion system protein EssD-like" evidence="3">
    <location>
        <begin position="241"/>
        <end position="311"/>
    </location>
</feature>
<dbReference type="CDD" id="cd22249">
    <property type="entry name" value="UDM1_RNF168_RNF169-like"/>
    <property type="match status" value="1"/>
</dbReference>
<dbReference type="Proteomes" id="UP001597273">
    <property type="component" value="Unassembled WGS sequence"/>
</dbReference>
<protein>
    <submittedName>
        <fullName evidence="4">DNA/RNA non-specific endonuclease</fullName>
    </submittedName>
</protein>
<proteinExistence type="predicted"/>
<dbReference type="InterPro" id="IPR044929">
    <property type="entry name" value="DNA/RNA_non-sp_Endonuclease_sf"/>
</dbReference>
<evidence type="ECO:0000313" key="5">
    <source>
        <dbReference type="Proteomes" id="UP001597273"/>
    </source>
</evidence>
<feature type="region of interest" description="Disordered" evidence="2">
    <location>
        <begin position="329"/>
        <end position="364"/>
    </location>
</feature>
<name>A0ABW4QHH6_9BACL</name>
<reference evidence="5" key="1">
    <citation type="journal article" date="2019" name="Int. J. Syst. Evol. Microbiol.">
        <title>The Global Catalogue of Microorganisms (GCM) 10K type strain sequencing project: providing services to taxonomists for standard genome sequencing and annotation.</title>
        <authorList>
            <consortium name="The Broad Institute Genomics Platform"/>
            <consortium name="The Broad Institute Genome Sequencing Center for Infectious Disease"/>
            <person name="Wu L."/>
            <person name="Ma J."/>
        </authorList>
    </citation>
    <scope>NUCLEOTIDE SEQUENCE [LARGE SCALE GENOMIC DNA]</scope>
    <source>
        <strain evidence="5">CGMCC 1.15475</strain>
    </source>
</reference>
<dbReference type="EMBL" id="JBHUFW010000005">
    <property type="protein sequence ID" value="MFD1863037.1"/>
    <property type="molecule type" value="Genomic_DNA"/>
</dbReference>